<evidence type="ECO:0000256" key="1">
    <source>
        <dbReference type="SAM" id="Phobius"/>
    </source>
</evidence>
<feature type="transmembrane region" description="Helical" evidence="1">
    <location>
        <begin position="22"/>
        <end position="47"/>
    </location>
</feature>
<name>A0A0F8XTY9_9ZZZZ</name>
<reference evidence="2" key="1">
    <citation type="journal article" date="2015" name="Nature">
        <title>Complex archaea that bridge the gap between prokaryotes and eukaryotes.</title>
        <authorList>
            <person name="Spang A."/>
            <person name="Saw J.H."/>
            <person name="Jorgensen S.L."/>
            <person name="Zaremba-Niedzwiedzka K."/>
            <person name="Martijn J."/>
            <person name="Lind A.E."/>
            <person name="van Eijk R."/>
            <person name="Schleper C."/>
            <person name="Guy L."/>
            <person name="Ettema T.J."/>
        </authorList>
    </citation>
    <scope>NUCLEOTIDE SEQUENCE</scope>
</reference>
<dbReference type="AlphaFoldDB" id="A0A0F8XTY9"/>
<organism evidence="2">
    <name type="scientific">marine sediment metagenome</name>
    <dbReference type="NCBI Taxonomy" id="412755"/>
    <lineage>
        <taxon>unclassified sequences</taxon>
        <taxon>metagenomes</taxon>
        <taxon>ecological metagenomes</taxon>
    </lineage>
</organism>
<proteinExistence type="predicted"/>
<comment type="caution">
    <text evidence="2">The sequence shown here is derived from an EMBL/GenBank/DDBJ whole genome shotgun (WGS) entry which is preliminary data.</text>
</comment>
<gene>
    <name evidence="2" type="ORF">LCGC14_2902430</name>
</gene>
<keyword evidence="1" id="KW-1133">Transmembrane helix</keyword>
<keyword evidence="1" id="KW-0812">Transmembrane</keyword>
<evidence type="ECO:0000313" key="2">
    <source>
        <dbReference type="EMBL" id="KKK72582.1"/>
    </source>
</evidence>
<dbReference type="EMBL" id="LAZR01057188">
    <property type="protein sequence ID" value="KKK72582.1"/>
    <property type="molecule type" value="Genomic_DNA"/>
</dbReference>
<sequence>MLAFSFAHFLFAKQSQLINQNYLLLIFFKTLLCVSVLLGDSSFLAVVPF</sequence>
<accession>A0A0F8XTY9</accession>
<protein>
    <submittedName>
        <fullName evidence="2">Uncharacterized protein</fullName>
    </submittedName>
</protein>
<keyword evidence="1" id="KW-0472">Membrane</keyword>